<protein>
    <recommendedName>
        <fullName evidence="2">Reverse transcriptase domain-containing protein</fullName>
    </recommendedName>
</protein>
<name>A0A8T1XRV5_ARASU</name>
<dbReference type="CDD" id="cd01650">
    <property type="entry name" value="RT_nLTR_like"/>
    <property type="match status" value="1"/>
</dbReference>
<dbReference type="Pfam" id="PF13456">
    <property type="entry name" value="RVT_3"/>
    <property type="match status" value="1"/>
</dbReference>
<dbReference type="InterPro" id="IPR005162">
    <property type="entry name" value="Retrotrans_gag_dom"/>
</dbReference>
<feature type="compositionally biased region" description="Basic and acidic residues" evidence="1">
    <location>
        <begin position="2043"/>
        <end position="2057"/>
    </location>
</feature>
<dbReference type="Pfam" id="PF14111">
    <property type="entry name" value="DUF4283"/>
    <property type="match status" value="1"/>
</dbReference>
<dbReference type="Pfam" id="PF00078">
    <property type="entry name" value="RVT_1"/>
    <property type="match status" value="1"/>
</dbReference>
<feature type="region of interest" description="Disordered" evidence="1">
    <location>
        <begin position="295"/>
        <end position="365"/>
    </location>
</feature>
<dbReference type="OrthoDB" id="1113524at2759"/>
<proteinExistence type="predicted"/>
<dbReference type="PANTHER" id="PTHR33116">
    <property type="entry name" value="REVERSE TRANSCRIPTASE ZINC-BINDING DOMAIN-CONTAINING PROTEIN-RELATED-RELATED"/>
    <property type="match status" value="1"/>
</dbReference>
<gene>
    <name evidence="3" type="ORF">ISN44_As13g007450</name>
</gene>
<dbReference type="Pfam" id="PF03732">
    <property type="entry name" value="Retrotrans_gag"/>
    <property type="match status" value="1"/>
</dbReference>
<evidence type="ECO:0000313" key="3">
    <source>
        <dbReference type="EMBL" id="KAG7536818.1"/>
    </source>
</evidence>
<feature type="region of interest" description="Disordered" evidence="1">
    <location>
        <begin position="2027"/>
        <end position="2076"/>
    </location>
</feature>
<evidence type="ECO:0000313" key="4">
    <source>
        <dbReference type="Proteomes" id="UP000694251"/>
    </source>
</evidence>
<keyword evidence="4" id="KW-1185">Reference proteome</keyword>
<reference evidence="3 4" key="1">
    <citation type="submission" date="2020-12" db="EMBL/GenBank/DDBJ databases">
        <title>Concerted genomic and epigenomic changes stabilize Arabidopsis allopolyploids.</title>
        <authorList>
            <person name="Chen Z."/>
        </authorList>
    </citation>
    <scope>NUCLEOTIDE SEQUENCE [LARGE SCALE GENOMIC DNA]</scope>
    <source>
        <strain evidence="3">As9502</strain>
        <tissue evidence="3">Leaf</tissue>
    </source>
</reference>
<dbReference type="GO" id="GO:0004523">
    <property type="term" value="F:RNA-DNA hybrid ribonuclease activity"/>
    <property type="evidence" value="ECO:0007669"/>
    <property type="project" value="InterPro"/>
</dbReference>
<dbReference type="InterPro" id="IPR044730">
    <property type="entry name" value="RNase_H-like_dom_plant"/>
</dbReference>
<feature type="region of interest" description="Disordered" evidence="1">
    <location>
        <begin position="1826"/>
        <end position="1869"/>
    </location>
</feature>
<feature type="compositionally biased region" description="Basic and acidic residues" evidence="1">
    <location>
        <begin position="1826"/>
        <end position="1851"/>
    </location>
</feature>
<dbReference type="PANTHER" id="PTHR33116:SF86">
    <property type="entry name" value="REVERSE TRANSCRIPTASE DOMAIN-CONTAINING PROTEIN"/>
    <property type="match status" value="1"/>
</dbReference>
<dbReference type="CDD" id="cd06222">
    <property type="entry name" value="RNase_H_like"/>
    <property type="match status" value="1"/>
</dbReference>
<dbReference type="InterPro" id="IPR026960">
    <property type="entry name" value="RVT-Znf"/>
</dbReference>
<dbReference type="Pfam" id="PF14392">
    <property type="entry name" value="zf-CCHC_4"/>
    <property type="match status" value="1"/>
</dbReference>
<dbReference type="InterPro" id="IPR002156">
    <property type="entry name" value="RNaseH_domain"/>
</dbReference>
<evidence type="ECO:0000256" key="1">
    <source>
        <dbReference type="SAM" id="MobiDB-lite"/>
    </source>
</evidence>
<dbReference type="Pfam" id="PF03372">
    <property type="entry name" value="Exo_endo_phos"/>
    <property type="match status" value="1"/>
</dbReference>
<comment type="caution">
    <text evidence="3">The sequence shown here is derived from an EMBL/GenBank/DDBJ whole genome shotgun (WGS) entry which is preliminary data.</text>
</comment>
<dbReference type="PROSITE" id="PS50878">
    <property type="entry name" value="RT_POL"/>
    <property type="match status" value="1"/>
</dbReference>
<dbReference type="EMBL" id="JAEFBJ010000013">
    <property type="protein sequence ID" value="KAG7536818.1"/>
    <property type="molecule type" value="Genomic_DNA"/>
</dbReference>
<evidence type="ECO:0000259" key="2">
    <source>
        <dbReference type="PROSITE" id="PS50878"/>
    </source>
</evidence>
<dbReference type="InterPro" id="IPR025558">
    <property type="entry name" value="DUF4283"/>
</dbReference>
<feature type="domain" description="Reverse transcriptase" evidence="2">
    <location>
        <begin position="864"/>
        <end position="1146"/>
    </location>
</feature>
<dbReference type="Proteomes" id="UP000694251">
    <property type="component" value="Chromosome 13"/>
</dbReference>
<dbReference type="GO" id="GO:0003676">
    <property type="term" value="F:nucleic acid binding"/>
    <property type="evidence" value="ECO:0007669"/>
    <property type="project" value="InterPro"/>
</dbReference>
<dbReference type="InterPro" id="IPR025836">
    <property type="entry name" value="Zn_knuckle_CX2CX4HX4C"/>
</dbReference>
<feature type="compositionally biased region" description="Acidic residues" evidence="1">
    <location>
        <begin position="309"/>
        <end position="319"/>
    </location>
</feature>
<sequence>MRERRFFERSHRFNFFPCLLSISDSFRRFPAVSSGEINGNTVNSKLTVISENLYNPCACLWINRVDPSEYQNPFPLFILIMADKLRRQMQEIALGIEDEPINLSFELCEEAITETRFSLIVKPVNPRKQNLRAMLGTLPRLWGVGDEVTGRILENRRIQFLFQSEESMASVLRRGPWSFNEWMCITQRWNPSLTDGDLKNIPFWIQIRGIPLHFLTLRMITSIGGRMGHFLETDFGGENAVLVDYVRVKILWNIEDPLRFQRLFQFGDETAVLKFKYEKLRNFCSTCGMLTHEATDCPLNNNLPPPPPSDDDDDEDQDYNPEAPGNNQAGDPQRHGGNNVMDSGKAEDNVGSSKKRKMEPSGSQENIQAFPLVCYDMKHTRALEDSDHQVCKRQRRQSETMEARAWYLIQQVPSPQPTEAGRSTPTAPTNNCDGSLVVRRLKGIKATYSPDLLFLLETKNPDDVVRDVAGQLGYDYAKCVSPLGIGGGLALLWNKSVSVCFYDVDARLIDCKISNKDMSFYFSCVYGHPIRQLRHILWERLQRLALKRNEPWLMCGDFNEILHANEKRGGPLREPWSFVDFRNMVQTCKVSDLPFKGNNMTWAGKRRTHNVESWLDRAMANDQWKAIFPASEIEYLEMIESDHRPAIIKIRRTTEHGRRQFQFDTRLCQKPEFETVVLESWKQYEGDTNLTVQDRIKSCRRDISAWKRNNNTNSATRIKELSQVIDAAHSDNVTTIEQIRCLRRELAQAYREEETFWKLKSRNQWLDEGDANTREIGEEATKYFGQLFTSTNPADPSYTLRNIQSVVSEEMNASLTATVTGEEIKQALFAIGGTRAPGPDGFNAAFYQTYWQIVGPAIVTEVQRFFETGEMPIDWNHTNLCLIPKITHPKTMKDFRPISLCNVIYKIISKIMVKRLKAVLPSVVSENQAAFITGRHITDNVLIAHKVFHSLRVRKRCANSYMAVKTDISKAYDRVEWRFLEEVLRKKGFAMCWINWIMECVRSVSFSVLINGSPYGNFKASRGLRQGDPLSPYLFILCADVLSSLMTNATRERKIQGIRVSNRGPSVSHLLFADDSLFFLKADHKNSCNLLHIFKEYEAASGQMINLDKSSITFGNNVYQVMRDGIMRTLQIPHVGGGGKYLGLPEQFGRRKKDMFQYIQNRVQSKIDGWQTKFLSAAGKETLIKSVAYAMPVYSMNCFQLPMELCSDIDAMIARFWWGSTTEKRKLSWVAWKKMAISKKSGGMGFRDLHLFNQALLANQVWKLIQRPQSLLFRILKGRYFRDGSILSATRGTKPSYGWNSLRFGRDLLQQRIQVTIGNGKSTSLGNDPWLPTIPPRAPRLLPTTDPDTKVAILIDPNLNQWNEDMISRLVQPEDHHFIHKIYLPLRPQEDSYLWSPTKDGNYSVKSGYWTAVNLIADDDTPQPPLAHSPDIATNIWKLGITPKLKHFLWRVASRAIGTADNLRRRNINVNPYCSRCCTLLETSDHILFTCRHAEGVWRAAGIPTHQICDPGKPIEDKLRYIFNVHKDSHINRPTRYLPFWIMWRLWKSRNDMVFNRKDIAAMDTVHQAELDTKEWLDHYKKDAKLTGPDIARNVRRSGWSKPPRGIMKCNYDVSHHEGNKVSGLGWIIRDSTGMFHECGLGKFQGRMTTEEAECSSLIWALQCAWGLGYRMIEFEGDNQNINRIINETVPNPRLQHYLGTIWEWKKCFSAITFNFALFSALVEEEELELDLYLVRKLSTKDVEHELELERELVAEEGAEGAKLVAEEELVAEEALIALTGPMTHRMAESDEEETSHNRNNKLLIEAMKQMMKAELEAMRQEFHEKLDSGKNRSRELRKTHEQPVQRRDEATDQYYGHMSSSSRETQKRYHRHAREGRDLLQDNLGSTTEINRVRVAATEFYDYALSWWDQLVTSRRRNQELPLESWSEMKVIMRKRFVPCHYHRELHLKLKNLTQGSRSVEEYYKEMETLMLRADISEDLEATMSRFLGGLNREIQDRLETQHYMEMEEMLHKAILFEQQIKRKSSSRSSYGSGTVASKPSYPREERTSSYQRESKPFVNSRAESKPYAAVQDHKGKAEVYYI</sequence>
<accession>A0A8T1XRV5</accession>
<dbReference type="Pfam" id="PF13966">
    <property type="entry name" value="zf-RVT"/>
    <property type="match status" value="1"/>
</dbReference>
<organism evidence="3 4">
    <name type="scientific">Arabidopsis suecica</name>
    <name type="common">Swedish thale-cress</name>
    <name type="synonym">Cardaminopsis suecica</name>
    <dbReference type="NCBI Taxonomy" id="45249"/>
    <lineage>
        <taxon>Eukaryota</taxon>
        <taxon>Viridiplantae</taxon>
        <taxon>Streptophyta</taxon>
        <taxon>Embryophyta</taxon>
        <taxon>Tracheophyta</taxon>
        <taxon>Spermatophyta</taxon>
        <taxon>Magnoliopsida</taxon>
        <taxon>eudicotyledons</taxon>
        <taxon>Gunneridae</taxon>
        <taxon>Pentapetalae</taxon>
        <taxon>rosids</taxon>
        <taxon>malvids</taxon>
        <taxon>Brassicales</taxon>
        <taxon>Brassicaceae</taxon>
        <taxon>Camelineae</taxon>
        <taxon>Arabidopsis</taxon>
    </lineage>
</organism>
<dbReference type="InterPro" id="IPR000477">
    <property type="entry name" value="RT_dom"/>
</dbReference>
<dbReference type="InterPro" id="IPR005135">
    <property type="entry name" value="Endo/exonuclease/phosphatase"/>
</dbReference>